<dbReference type="AlphaFoldDB" id="A0A2N9J485"/>
<dbReference type="Pfam" id="PF08387">
    <property type="entry name" value="FBD"/>
    <property type="match status" value="1"/>
</dbReference>
<dbReference type="SMART" id="SM00579">
    <property type="entry name" value="FBD"/>
    <property type="match status" value="1"/>
</dbReference>
<dbReference type="EMBL" id="OIVN01006397">
    <property type="protein sequence ID" value="SPD32297.1"/>
    <property type="molecule type" value="Genomic_DNA"/>
</dbReference>
<dbReference type="InterPro" id="IPR006566">
    <property type="entry name" value="FBD"/>
</dbReference>
<dbReference type="PANTHER" id="PTHR31900">
    <property type="entry name" value="F-BOX/RNI SUPERFAMILY PROTEIN-RELATED"/>
    <property type="match status" value="1"/>
</dbReference>
<evidence type="ECO:0000259" key="1">
    <source>
        <dbReference type="SMART" id="SM00579"/>
    </source>
</evidence>
<accession>A0A2N9J485</accession>
<name>A0A2N9J485_FAGSY</name>
<feature type="domain" description="FBD" evidence="1">
    <location>
        <begin position="269"/>
        <end position="333"/>
    </location>
</feature>
<proteinExistence type="predicted"/>
<sequence length="333" mass="38481">MAESLAQSKAKRQKLSLEKDVVVDRIRDLPESLLCHIHSFLPTKQSVITTILSSTWNLLWTLVPKLDLDTRIIDASFTFETIVSKVLMLPQAPCLRDFRLKFLYRCSTYSKRCSNLEMWLRIAAAQAESPALDYFNIDETYLLDCDYELEINTPALEYFNFEGDVCDIKIHENLDNLVQANVKIWTFKDDDVLEECYFDGCLRFGNIYPSSYKNLVRLDFKVDSSWHVLQGLLQNAPNLKFLTLVRNMIPLNTTYVGLSHLMVMLCHHTLKVFVIEDLKALEIEVEFLKYILKHARVLKTVTIQVSGKESKESVLEKLSMFPRCSTTCLLTVE</sequence>
<evidence type="ECO:0000313" key="2">
    <source>
        <dbReference type="EMBL" id="SPD32297.1"/>
    </source>
</evidence>
<dbReference type="SUPFAM" id="SSF81383">
    <property type="entry name" value="F-box domain"/>
    <property type="match status" value="1"/>
</dbReference>
<protein>
    <recommendedName>
        <fullName evidence="1">FBD domain-containing protein</fullName>
    </recommendedName>
</protein>
<organism evidence="2">
    <name type="scientific">Fagus sylvatica</name>
    <name type="common">Beechnut</name>
    <dbReference type="NCBI Taxonomy" id="28930"/>
    <lineage>
        <taxon>Eukaryota</taxon>
        <taxon>Viridiplantae</taxon>
        <taxon>Streptophyta</taxon>
        <taxon>Embryophyta</taxon>
        <taxon>Tracheophyta</taxon>
        <taxon>Spermatophyta</taxon>
        <taxon>Magnoliopsida</taxon>
        <taxon>eudicotyledons</taxon>
        <taxon>Gunneridae</taxon>
        <taxon>Pentapetalae</taxon>
        <taxon>rosids</taxon>
        <taxon>fabids</taxon>
        <taxon>Fagales</taxon>
        <taxon>Fagaceae</taxon>
        <taxon>Fagus</taxon>
    </lineage>
</organism>
<dbReference type="InterPro" id="IPR036047">
    <property type="entry name" value="F-box-like_dom_sf"/>
</dbReference>
<dbReference type="InterPro" id="IPR050232">
    <property type="entry name" value="FBL13/AtMIF1-like"/>
</dbReference>
<gene>
    <name evidence="2" type="ORF">FSB_LOCUS60179</name>
</gene>
<reference evidence="2" key="1">
    <citation type="submission" date="2018-02" db="EMBL/GenBank/DDBJ databases">
        <authorList>
            <person name="Cohen D.B."/>
            <person name="Kent A.D."/>
        </authorList>
    </citation>
    <scope>NUCLEOTIDE SEQUENCE</scope>
</reference>
<dbReference type="PANTHER" id="PTHR31900:SF30">
    <property type="entry name" value="SUPERFAMILY PROTEIN, PUTATIVE-RELATED"/>
    <property type="match status" value="1"/>
</dbReference>